<keyword evidence="3" id="KW-0479">Metal-binding</keyword>
<comment type="catalytic activity">
    <reaction evidence="7">
        <text>a 2-hydroxy-3-methyl fatty acyl-CoA = a 2-methyl-branched fatty aldehyde + formyl-CoA</text>
        <dbReference type="Rhea" id="RHEA:25375"/>
        <dbReference type="ChEBI" id="CHEBI:49188"/>
        <dbReference type="ChEBI" id="CHEBI:57376"/>
        <dbReference type="ChEBI" id="CHEBI:58783"/>
        <dbReference type="EC" id="4.1.2.63"/>
    </reaction>
    <physiologicalReaction direction="left-to-right" evidence="7">
        <dbReference type="Rhea" id="RHEA:25376"/>
    </physiologicalReaction>
</comment>
<keyword evidence="13" id="KW-1185">Reference proteome</keyword>
<evidence type="ECO:0000259" key="10">
    <source>
        <dbReference type="Pfam" id="PF00205"/>
    </source>
</evidence>
<evidence type="ECO:0000313" key="12">
    <source>
        <dbReference type="EMBL" id="ODQ63801.1"/>
    </source>
</evidence>
<comment type="catalytic activity">
    <reaction evidence="8">
        <text>an (R)-2-hydroxy-long-chain-fatty acyl-CoA = a long-chain fatty aldehyde + formyl-CoA</text>
        <dbReference type="Rhea" id="RHEA:67444"/>
        <dbReference type="ChEBI" id="CHEBI:17176"/>
        <dbReference type="ChEBI" id="CHEBI:57376"/>
        <dbReference type="ChEBI" id="CHEBI:170012"/>
        <dbReference type="EC" id="4.1.2.63"/>
    </reaction>
    <physiologicalReaction direction="left-to-right" evidence="8">
        <dbReference type="Rhea" id="RHEA:67445"/>
    </physiologicalReaction>
</comment>
<dbReference type="OrthoDB" id="10006023at2759"/>
<dbReference type="PANTHER" id="PTHR43710">
    <property type="entry name" value="2-HYDROXYACYL-COA LYASE"/>
    <property type="match status" value="1"/>
</dbReference>
<dbReference type="SUPFAM" id="SSF52467">
    <property type="entry name" value="DHS-like NAD/FAD-binding domain"/>
    <property type="match status" value="1"/>
</dbReference>
<dbReference type="PANTHER" id="PTHR43710:SF2">
    <property type="entry name" value="2-HYDROXYACYL-COA LYASE 1"/>
    <property type="match status" value="1"/>
</dbReference>
<dbReference type="AlphaFoldDB" id="A0A1E3PEI5"/>
<dbReference type="InterPro" id="IPR011766">
    <property type="entry name" value="TPP_enzyme_TPP-bd"/>
</dbReference>
<dbReference type="GO" id="GO:0001561">
    <property type="term" value="P:fatty acid alpha-oxidation"/>
    <property type="evidence" value="ECO:0007669"/>
    <property type="project" value="TreeGrafter"/>
</dbReference>
<dbReference type="EMBL" id="KV454413">
    <property type="protein sequence ID" value="ODQ63801.1"/>
    <property type="molecule type" value="Genomic_DNA"/>
</dbReference>
<keyword evidence="6" id="KW-0456">Lyase</keyword>
<evidence type="ECO:0000256" key="8">
    <source>
        <dbReference type="ARBA" id="ARBA00044454"/>
    </source>
</evidence>
<dbReference type="Proteomes" id="UP000095009">
    <property type="component" value="Unassembled WGS sequence"/>
</dbReference>
<evidence type="ECO:0000256" key="2">
    <source>
        <dbReference type="ARBA" id="ARBA00007812"/>
    </source>
</evidence>
<evidence type="ECO:0000256" key="5">
    <source>
        <dbReference type="ARBA" id="ARBA00023052"/>
    </source>
</evidence>
<evidence type="ECO:0000313" key="13">
    <source>
        <dbReference type="Proteomes" id="UP000095009"/>
    </source>
</evidence>
<organism evidence="12 13">
    <name type="scientific">Nadsonia fulvescens var. elongata DSM 6958</name>
    <dbReference type="NCBI Taxonomy" id="857566"/>
    <lineage>
        <taxon>Eukaryota</taxon>
        <taxon>Fungi</taxon>
        <taxon>Dikarya</taxon>
        <taxon>Ascomycota</taxon>
        <taxon>Saccharomycotina</taxon>
        <taxon>Dipodascomycetes</taxon>
        <taxon>Dipodascales</taxon>
        <taxon>Dipodascales incertae sedis</taxon>
        <taxon>Nadsonia</taxon>
    </lineage>
</organism>
<evidence type="ECO:0000256" key="4">
    <source>
        <dbReference type="ARBA" id="ARBA00022842"/>
    </source>
</evidence>
<name>A0A1E3PEI5_9ASCO</name>
<dbReference type="InterPro" id="IPR045025">
    <property type="entry name" value="HACL1-like"/>
</dbReference>
<dbReference type="STRING" id="857566.A0A1E3PEI5"/>
<comment type="similarity">
    <text evidence="2">Belongs to the TPP enzyme family.</text>
</comment>
<comment type="cofactor">
    <cofactor evidence="1">
        <name>thiamine diphosphate</name>
        <dbReference type="ChEBI" id="CHEBI:58937"/>
    </cofactor>
</comment>
<dbReference type="InterPro" id="IPR012000">
    <property type="entry name" value="Thiamin_PyroP_enz_cen_dom"/>
</dbReference>
<dbReference type="PROSITE" id="PS00187">
    <property type="entry name" value="TPP_ENZYMES"/>
    <property type="match status" value="1"/>
</dbReference>
<accession>A0A1E3PEI5</accession>
<dbReference type="SUPFAM" id="SSF52518">
    <property type="entry name" value="Thiamin diphosphate-binding fold (THDP-binding)"/>
    <property type="match status" value="1"/>
</dbReference>
<dbReference type="GO" id="GO:0000287">
    <property type="term" value="F:magnesium ion binding"/>
    <property type="evidence" value="ECO:0007669"/>
    <property type="project" value="InterPro"/>
</dbReference>
<dbReference type="GO" id="GO:0030976">
    <property type="term" value="F:thiamine pyrophosphate binding"/>
    <property type="evidence" value="ECO:0007669"/>
    <property type="project" value="InterPro"/>
</dbReference>
<sequence length="323" mass="35137">MGKGVIPDSGNTSDTNVATARSQALKNADVIILLGARLNWILHYGASPRFNDQVKIIQVDISPEDLGDNRADPALAILGDVSLVCEQLARGLRDWKAPKLPPSLMVSSKRNIVRAQNLENNLTLPLKYQAVYGIIRDLLAPHEPLFISEGANTMDISRSSFLLQCPRSRLDAGTNATMGLGMGYAIAASLTHPERLIIGILGDSAFGFSAIEVETAVRCQLSMVIYIMNNSGVYHGVDKSLYIVPRVAVTAEQLPPIALSLETRYDTLAESLGANGRLVKTPKEIKNATQEAIEKGGVWVINVIIDNGQEKKLEFGWMNKSKM</sequence>
<evidence type="ECO:0000256" key="7">
    <source>
        <dbReference type="ARBA" id="ARBA00044451"/>
    </source>
</evidence>
<dbReference type="Pfam" id="PF00205">
    <property type="entry name" value="TPP_enzyme_M"/>
    <property type="match status" value="1"/>
</dbReference>
<evidence type="ECO:0000256" key="1">
    <source>
        <dbReference type="ARBA" id="ARBA00001964"/>
    </source>
</evidence>
<evidence type="ECO:0000256" key="9">
    <source>
        <dbReference type="ARBA" id="ARBA00044518"/>
    </source>
</evidence>
<dbReference type="Pfam" id="PF02775">
    <property type="entry name" value="TPP_enzyme_C"/>
    <property type="match status" value="1"/>
</dbReference>
<evidence type="ECO:0000256" key="3">
    <source>
        <dbReference type="ARBA" id="ARBA00022723"/>
    </source>
</evidence>
<evidence type="ECO:0000256" key="6">
    <source>
        <dbReference type="ARBA" id="ARBA00023239"/>
    </source>
</evidence>
<evidence type="ECO:0000259" key="11">
    <source>
        <dbReference type="Pfam" id="PF02775"/>
    </source>
</evidence>
<protein>
    <recommendedName>
        <fullName evidence="9">2-hydroxyacyl-CoA lyase</fullName>
        <ecNumber evidence="9">4.1.2.63</ecNumber>
    </recommendedName>
</protein>
<feature type="domain" description="Thiamine pyrophosphate enzyme central" evidence="10">
    <location>
        <begin position="1"/>
        <end position="88"/>
    </location>
</feature>
<proteinExistence type="inferred from homology"/>
<feature type="domain" description="Thiamine pyrophosphate enzyme TPP-binding" evidence="11">
    <location>
        <begin position="151"/>
        <end position="303"/>
    </location>
</feature>
<dbReference type="GO" id="GO:0106359">
    <property type="term" value="F:2-hydroxyacyl-CoA lyase activity"/>
    <property type="evidence" value="ECO:0007669"/>
    <property type="project" value="UniProtKB-EC"/>
</dbReference>
<gene>
    <name evidence="12" type="ORF">NADFUDRAFT_83921</name>
</gene>
<dbReference type="InterPro" id="IPR029035">
    <property type="entry name" value="DHS-like_NAD/FAD-binding_dom"/>
</dbReference>
<dbReference type="Gene3D" id="3.40.50.970">
    <property type="match status" value="1"/>
</dbReference>
<dbReference type="InterPro" id="IPR000399">
    <property type="entry name" value="TPP-bd_CS"/>
</dbReference>
<dbReference type="GO" id="GO:0005777">
    <property type="term" value="C:peroxisome"/>
    <property type="evidence" value="ECO:0007669"/>
    <property type="project" value="TreeGrafter"/>
</dbReference>
<dbReference type="EC" id="4.1.2.63" evidence="9"/>
<keyword evidence="5" id="KW-0786">Thiamine pyrophosphate</keyword>
<keyword evidence="4" id="KW-0460">Magnesium</keyword>
<dbReference type="InterPro" id="IPR029061">
    <property type="entry name" value="THDP-binding"/>
</dbReference>
<dbReference type="CDD" id="cd02004">
    <property type="entry name" value="TPP_BZL_OCoD_HPCL"/>
    <property type="match status" value="1"/>
</dbReference>
<reference evidence="12 13" key="1">
    <citation type="journal article" date="2016" name="Proc. Natl. Acad. Sci. U.S.A.">
        <title>Comparative genomics of biotechnologically important yeasts.</title>
        <authorList>
            <person name="Riley R."/>
            <person name="Haridas S."/>
            <person name="Wolfe K.H."/>
            <person name="Lopes M.R."/>
            <person name="Hittinger C.T."/>
            <person name="Goeker M."/>
            <person name="Salamov A.A."/>
            <person name="Wisecaver J.H."/>
            <person name="Long T.M."/>
            <person name="Calvey C.H."/>
            <person name="Aerts A.L."/>
            <person name="Barry K.W."/>
            <person name="Choi C."/>
            <person name="Clum A."/>
            <person name="Coughlan A.Y."/>
            <person name="Deshpande S."/>
            <person name="Douglass A.P."/>
            <person name="Hanson S.J."/>
            <person name="Klenk H.-P."/>
            <person name="LaButti K.M."/>
            <person name="Lapidus A."/>
            <person name="Lindquist E.A."/>
            <person name="Lipzen A.M."/>
            <person name="Meier-Kolthoff J.P."/>
            <person name="Ohm R.A."/>
            <person name="Otillar R.P."/>
            <person name="Pangilinan J.L."/>
            <person name="Peng Y."/>
            <person name="Rokas A."/>
            <person name="Rosa C.A."/>
            <person name="Scheuner C."/>
            <person name="Sibirny A.A."/>
            <person name="Slot J.C."/>
            <person name="Stielow J.B."/>
            <person name="Sun H."/>
            <person name="Kurtzman C.P."/>
            <person name="Blackwell M."/>
            <person name="Grigoriev I.V."/>
            <person name="Jeffries T.W."/>
        </authorList>
    </citation>
    <scope>NUCLEOTIDE SEQUENCE [LARGE SCALE GENOMIC DNA]</scope>
    <source>
        <strain evidence="12 13">DSM 6958</strain>
    </source>
</reference>
<dbReference type="Gene3D" id="3.40.50.1220">
    <property type="entry name" value="TPP-binding domain"/>
    <property type="match status" value="1"/>
</dbReference>